<feature type="compositionally biased region" description="Basic residues" evidence="1">
    <location>
        <begin position="168"/>
        <end position="183"/>
    </location>
</feature>
<dbReference type="InterPro" id="IPR010982">
    <property type="entry name" value="Lambda_DNA-bd_dom_sf"/>
</dbReference>
<feature type="region of interest" description="Disordered" evidence="1">
    <location>
        <begin position="157"/>
        <end position="197"/>
    </location>
</feature>
<feature type="compositionally biased region" description="Basic residues" evidence="1">
    <location>
        <begin position="35"/>
        <end position="45"/>
    </location>
</feature>
<evidence type="ECO:0000256" key="1">
    <source>
        <dbReference type="SAM" id="MobiDB-lite"/>
    </source>
</evidence>
<dbReference type="GO" id="GO:0003677">
    <property type="term" value="F:DNA binding"/>
    <property type="evidence" value="ECO:0007669"/>
    <property type="project" value="InterPro"/>
</dbReference>
<organism evidence="2 3">
    <name type="scientific">Methylorubrum extorquens (strain CM4 / NCIMB 13688)</name>
    <name type="common">Methylobacterium extorquens</name>
    <dbReference type="NCBI Taxonomy" id="440085"/>
    <lineage>
        <taxon>Bacteria</taxon>
        <taxon>Pseudomonadati</taxon>
        <taxon>Pseudomonadota</taxon>
        <taxon>Alphaproteobacteria</taxon>
        <taxon>Hyphomicrobiales</taxon>
        <taxon>Methylobacteriaceae</taxon>
        <taxon>Methylorubrum</taxon>
    </lineage>
</organism>
<dbReference type="InterPro" id="IPR001387">
    <property type="entry name" value="Cro/C1-type_HTH"/>
</dbReference>
<dbReference type="EMBL" id="CP001300">
    <property type="protein sequence ID" value="ACK86459.1"/>
    <property type="molecule type" value="Genomic_DNA"/>
</dbReference>
<dbReference type="SUPFAM" id="SSF47413">
    <property type="entry name" value="lambda repressor-like DNA-binding domains"/>
    <property type="match status" value="1"/>
</dbReference>
<evidence type="ECO:0000313" key="3">
    <source>
        <dbReference type="Proteomes" id="UP000002385"/>
    </source>
</evidence>
<reference evidence="2 3" key="1">
    <citation type="submission" date="2008-12" db="EMBL/GenBank/DDBJ databases">
        <title>Complete sequence of plasmid2 of Methylobacterium chloromethanicum CM4.</title>
        <authorList>
            <consortium name="US DOE Joint Genome Institute"/>
            <person name="Lucas S."/>
            <person name="Copeland A."/>
            <person name="Lapidus A."/>
            <person name="Glavina del Rio T."/>
            <person name="Dalin E."/>
            <person name="Tice H."/>
            <person name="Bruce D."/>
            <person name="Goodwin L."/>
            <person name="Pitluck S."/>
            <person name="Chertkov O."/>
            <person name="Brettin T."/>
            <person name="Detter J.C."/>
            <person name="Han C."/>
            <person name="Larimer F."/>
            <person name="Land M."/>
            <person name="Hauser L."/>
            <person name="Kyrpides N."/>
            <person name="Mikhailova N."/>
            <person name="Marx C."/>
            <person name="Richardson P."/>
        </authorList>
    </citation>
    <scope>NUCLEOTIDE SEQUENCE [LARGE SCALE GENOMIC DNA]</scope>
    <source>
        <strain evidence="3">CM4 / NCIMB 13688</strain>
        <plasmid evidence="2 3">pCMU02</plasmid>
    </source>
</reference>
<evidence type="ECO:0000313" key="2">
    <source>
        <dbReference type="EMBL" id="ACK86459.1"/>
    </source>
</evidence>
<dbReference type="AlphaFoldDB" id="B7L3Q1"/>
<gene>
    <name evidence="2" type="ordered locus">Mchl_5747</name>
</gene>
<dbReference type="HOGENOM" id="CLU_735299_0_0_5"/>
<proteinExistence type="predicted"/>
<dbReference type="CDD" id="cd00093">
    <property type="entry name" value="HTH_XRE"/>
    <property type="match status" value="1"/>
</dbReference>
<reference evidence="2 3" key="2">
    <citation type="journal article" date="2012" name="J. Bacteriol.">
        <title>Complete genome sequences of six strains of the genus Methylobacterium.</title>
        <authorList>
            <person name="Marx C.J."/>
            <person name="Bringel F."/>
            <person name="Chistoserdova L."/>
            <person name="Moulin L."/>
            <person name="Farhan Ul Haque M."/>
            <person name="Fleischman D.E."/>
            <person name="Gruffaz C."/>
            <person name="Jourand P."/>
            <person name="Knief C."/>
            <person name="Lee M.C."/>
            <person name="Muller E.E."/>
            <person name="Nadalig T."/>
            <person name="Peyraud R."/>
            <person name="Roselli S."/>
            <person name="Russ L."/>
            <person name="Goodwin L.A."/>
            <person name="Ivanova N."/>
            <person name="Kyrpides N."/>
            <person name="Lajus A."/>
            <person name="Land M.L."/>
            <person name="Medigue C."/>
            <person name="Mikhailova N."/>
            <person name="Nolan M."/>
            <person name="Woyke T."/>
            <person name="Stolyar S."/>
            <person name="Vorholt J.A."/>
            <person name="Vuilleumier S."/>
        </authorList>
    </citation>
    <scope>NUCLEOTIDE SEQUENCE [LARGE SCALE GENOMIC DNA]</scope>
    <source>
        <strain evidence="3">CM4 / NCIMB 13688</strain>
        <plasmid evidence="2 3">pCMU02</plasmid>
    </source>
</reference>
<protein>
    <submittedName>
        <fullName evidence="2">Uncharacterized protein</fullName>
    </submittedName>
</protein>
<accession>B7L3Q1</accession>
<sequence>MRERPGHPTLFDHWDRMAARVAATRQAVEHEKKHGQGNRRHKGKRQAWSIDRQRLAEVQKVIHHRHGGACDTDDGATYLRAAMPHLLRLHGGGDEAHDKILGWAAVWLPTMPQADVAAAVENAFRHDPPPLKADTLAELLNMHRDERTALSLRTIGAVDQTSRERAAERKRKSAEHQAAKRQRAGATPRSQSKVAIAKAQGISLSTLKRRLKQAAAQEAANRPDPISSAIDPKDLQPTTKPGHGTGLSVPGPAREASQRQIVGAVGPTPGARTRAVPAGHAVPLPLPENGFQENGDFFGSDDAWISLGSALDYAGGLMPPEVARAVRLAQRARSMTQDAVARHIGISRPQLANALQGRFGLSRSAAANLCAWLAAA</sequence>
<geneLocation type="plasmid" evidence="2 3">
    <name>pCMU02</name>
</geneLocation>
<keyword evidence="2" id="KW-0614">Plasmid</keyword>
<feature type="region of interest" description="Disordered" evidence="1">
    <location>
        <begin position="213"/>
        <end position="255"/>
    </location>
</feature>
<dbReference type="KEGG" id="mch:Mchl_5747"/>
<name>B7L3Q1_METC4</name>
<dbReference type="Proteomes" id="UP000002385">
    <property type="component" value="Plasmid pCMU02"/>
</dbReference>
<feature type="region of interest" description="Disordered" evidence="1">
    <location>
        <begin position="27"/>
        <end position="47"/>
    </location>
</feature>